<evidence type="ECO:0000313" key="4">
    <source>
        <dbReference type="Proteomes" id="UP001589576"/>
    </source>
</evidence>
<dbReference type="Pfam" id="PF18657">
    <property type="entry name" value="YDG"/>
    <property type="match status" value="10"/>
</dbReference>
<feature type="domain" description="YDG" evidence="2">
    <location>
        <begin position="1927"/>
        <end position="1998"/>
    </location>
</feature>
<accession>A0ABV5GBT8</accession>
<evidence type="ECO:0000259" key="2">
    <source>
        <dbReference type="Pfam" id="PF18657"/>
    </source>
</evidence>
<dbReference type="InterPro" id="IPR041248">
    <property type="entry name" value="YDG"/>
</dbReference>
<feature type="domain" description="YDG" evidence="2">
    <location>
        <begin position="891"/>
        <end position="974"/>
    </location>
</feature>
<feature type="domain" description="YDG" evidence="2">
    <location>
        <begin position="1583"/>
        <end position="1658"/>
    </location>
</feature>
<proteinExistence type="predicted"/>
<reference evidence="3 4" key="1">
    <citation type="submission" date="2024-09" db="EMBL/GenBank/DDBJ databases">
        <authorList>
            <person name="Sun Q."/>
            <person name="Mori K."/>
        </authorList>
    </citation>
    <scope>NUCLEOTIDE SEQUENCE [LARGE SCALE GENOMIC DNA]</scope>
    <source>
        <strain evidence="3 4">CECT 8460</strain>
    </source>
</reference>
<keyword evidence="4" id="KW-1185">Reference proteome</keyword>
<protein>
    <submittedName>
        <fullName evidence="3">YDG domain-containing protein</fullName>
    </submittedName>
</protein>
<dbReference type="InterPro" id="IPR013425">
    <property type="entry name" value="Autotrns_rpt"/>
</dbReference>
<dbReference type="EMBL" id="JBHMFB010000008">
    <property type="protein sequence ID" value="MFB9088587.1"/>
    <property type="molecule type" value="Genomic_DNA"/>
</dbReference>
<feature type="domain" description="YDG" evidence="2">
    <location>
        <begin position="1755"/>
        <end position="1831"/>
    </location>
</feature>
<dbReference type="NCBIfam" id="TIGR02601">
    <property type="entry name" value="autotrns_rpt"/>
    <property type="match status" value="2"/>
</dbReference>
<dbReference type="RefSeq" id="WP_379691485.1">
    <property type="nucleotide sequence ID" value="NZ_JBHMFB010000008.1"/>
</dbReference>
<feature type="domain" description="YDG" evidence="2">
    <location>
        <begin position="2008"/>
        <end position="2086"/>
    </location>
</feature>
<sequence>MKSILHTMFNKLPGFFSAEKPSTSKSILSSDSRLFEKSGNNFLVAFLSTLMYSFFGFNQKNNTTLFGSRKLSQGHRFKVNALGVLTLLLFFGVNEMKAQQSWRTDGTPATWTGANWSNTGIAPFTTAWVSGSNAVFNANSTVTFASTTVGNITVADGVTVAISAAGTVSTGAAARTFNIGTGSTLTWTGQSWSAAASNAGFIKSGAGTWSIGAQSSSFNATNFGFTLNAGTVIVSGDNSFGGANSVLTLNGGTVQSTGNRAFLNNITIGGNYTYAGTGNTTFSGTVGLGAASRTITNSLTSGSRTFSGVVSGTSGSGLTFDGAGAGQIYLGNGSNSFTGTININGGEVGFTSNGALGNANNTIVIDGGRLTSSSTAGAAVTASWATTHAIQVGATAGTSINVQAAAGDLTYDGIIANKPSNAGILVKQGAGILRLGGASTYTGATAINLGTLQLTTGNDRLPTATVLSLGQAASANLGTFDLNGRNQTIAGLNTTSGTATTGNNTVTSIGAATLTINSTTNNTYGSNLAANPGTISGAVSIVKSGTGTQTFGGAANYAYTGTTTISGGKIELGNANVLPSTQVILDGGTFSTGASAGFDDTVGTLNLNTTGTIALGTGVHSLTFAASNGVTWNGSTLTVTGWTGFVGTPGTAGKIFVGTDVSGLTSGQLAKINFTGFPSGAQILSTGEVVPLGAIPVISASLVTLATALPTTYGTVSSETSFDVSGTDLNAGITVTPPSGYEVSLTSGSGFASSVVVGAAGTFAATPVYIRIKATATVASSPYSGAVVLSSLGATNVNVATVSSTVSPLGITSTGATAQNKVYDTTTTATITGATAVGTVNSDVITIVGGGTFTQTTVADGITVNAALTLSGTNASSYTLTQPSGLTANITAKPLTISGIVGVNKVFDNNTTATLTGTASLVGVITADIPNVTLGTAYTANFDTADVGTGKPITVTGYTISGSASGNYSLSQPTGLTADITAFSPPTISVTGTLVAVNTTYGTASATPTSFSVSGVDLTDDITVTPPAGYEVSTTIGSGYANSLGLTQTSGIVNATDIYVRLKATATVAGSPYAGTITLVSAGAATINVATVSSTVSPLAITITGAVASNKTYDRTTAATITGATTLDAVNGDVLTIGGGGTFASANFGTSIAVTTALTVSGTNASSYTITQPTGLTANIAAIALTIASATAQNKVFDGTTTATITGTLSGVISPDSVSLTLSGTFNDATVGNAKPVTSTSTIAGTTVDLGNYTLTQPTGLTANITPAPTTLTAGDIAIVGYNSNGTPDNFAILVMKDLNPGTVFYVNDNEVAAAGGTAFADLAEAEASFTVKAGQTILAGTVIVLPWGTAAVSTTTYDWSSTSTAGFTNNNDEIYVYTAATITATTPTAFIYFAKIGSSSSAIPSGLTLGSTSIAPTGSALRYATTGATYTACQSVLLSAIGTTASNWNTTGATTIAAGDWTFSVSPICATISTTGTLTAFTTTYGTPSTAQTIAVSGSGLSADIAVTAPTGFEVANDGVTYGTTTTFTQSSGFASGTLSIRLAATAPVTGTYNSKNIALSSTAATTVNSTTTSSGNTVSAKGLTISVSANNKEYDGNASATLTTPSYVGLENSQTFSVSGTVTASFADKNVGTAKPISLSGTYAAPSTNYTVTQPTLTADITPKDLTVTSVSASNKVYDGNVTATILASLVGVIAPDNVTLVATGEFEFNYQTIFFATPHNIVNLSFTLNGTAGAIANYNLVQPSVSLTADITPRPLTISNPLADNKVYDGTTDATISGTLVGVVTSIDTVTLFGSFGTFASAEVGTNIVVTPTWMIDGDTFNYTLTEPSVTLTANITTPGSPVITSSLVASANYGDASTSYLITTDIGAISYTATGLPDGLSIDTGTGEITGAPTTAGTFNVSLSAEGVGGIGYATLVYTIAPITLTVSGAFANNKVYDGNTSATINGTLVGVINSDDVSFNGVGTFDSATVASNIAVTSNATLQGAKAGNYILENPIGLVANITQKLLTVTFTVSDKVYDRTNTATLSLASITGVVSPDNVTVPTFTGTFNTVTAGSNKPVSVSGITLGGTAVNNYSVASTASATGTITQKQLTFTAVANNKAFDGTNVATITVSGITGVVVPDVVTISGGGTFASTAIGNGISVTPNLSLGGTDLANYAITQPTGLTANITDTVIYQNVFTGATGCPTNGNTPTMVTNATGTPVTRTTIACTGTANVFNSTTLNATASVSNTSYIEFSASASAGNKLSVNSLSFFRQASGTAPNRLEVRYSTDGFVTSTTWGAAPNTTTSGTVITWDFTDFTTPTAGTVTFRLYPYGTTRADGTATAAASTGTFRIDDVTIYGKVLTGPTGAALSLTGSSSFCIGTSSTIKVDITGGTSPYTVAYTNGSVSSYISGTDITVTPAATSTYTITSVTDANGITLTSNLTGSAAFTVSQPTWYLDADNDGYSSSLVGSVVSCTRPVGAYKSASELFNGGVGSIGTDCVDSPSDLSVNPLNVLPVNINPGLTEVCYNNVDDNCNGTKSEGCAAVPVTVVNGSPASFSSFSCSFYTYPGATTIGYQIEIERFANGVS</sequence>
<dbReference type="InterPro" id="IPR021655">
    <property type="entry name" value="Put_metal-bd"/>
</dbReference>
<evidence type="ECO:0000313" key="3">
    <source>
        <dbReference type="EMBL" id="MFB9088587.1"/>
    </source>
</evidence>
<dbReference type="Pfam" id="PF12951">
    <property type="entry name" value="PATR"/>
    <property type="match status" value="3"/>
</dbReference>
<dbReference type="SUPFAM" id="SSF49313">
    <property type="entry name" value="Cadherin-like"/>
    <property type="match status" value="1"/>
</dbReference>
<feature type="domain" description="YDG" evidence="2">
    <location>
        <begin position="1098"/>
        <end position="1174"/>
    </location>
</feature>
<gene>
    <name evidence="3" type="ORF">ACFFUU_03130</name>
</gene>
<feature type="domain" description="YDG" evidence="2">
    <location>
        <begin position="2093"/>
        <end position="2169"/>
    </location>
</feature>
<feature type="non-terminal residue" evidence="3">
    <location>
        <position position="2577"/>
    </location>
</feature>
<comment type="caution">
    <text evidence="3">The sequence shown here is derived from an EMBL/GenBank/DDBJ whole genome shotgun (WGS) entry which is preliminary data.</text>
</comment>
<evidence type="ECO:0000256" key="1">
    <source>
        <dbReference type="ARBA" id="ARBA00022729"/>
    </source>
</evidence>
<dbReference type="InterPro" id="IPR015919">
    <property type="entry name" value="Cadherin-like_sf"/>
</dbReference>
<dbReference type="Pfam" id="PF11617">
    <property type="entry name" value="Cu-binding_MopE"/>
    <property type="match status" value="1"/>
</dbReference>
<feature type="domain" description="YDG" evidence="2">
    <location>
        <begin position="1664"/>
        <end position="1745"/>
    </location>
</feature>
<organism evidence="3 4">
    <name type="scientific">Flavobacterium paronense</name>
    <dbReference type="NCBI Taxonomy" id="1392775"/>
    <lineage>
        <taxon>Bacteria</taxon>
        <taxon>Pseudomonadati</taxon>
        <taxon>Bacteroidota</taxon>
        <taxon>Flavobacteriia</taxon>
        <taxon>Flavobacteriales</taxon>
        <taxon>Flavobacteriaceae</taxon>
        <taxon>Flavobacterium</taxon>
    </lineage>
</organism>
<feature type="domain" description="YDG" evidence="2">
    <location>
        <begin position="811"/>
        <end position="883"/>
    </location>
</feature>
<name>A0ABV5GBT8_9FLAO</name>
<keyword evidence="1" id="KW-0732">Signal</keyword>
<dbReference type="Proteomes" id="UP001589576">
    <property type="component" value="Unassembled WGS sequence"/>
</dbReference>
<feature type="domain" description="YDG" evidence="2">
    <location>
        <begin position="1184"/>
        <end position="1259"/>
    </location>
</feature>